<feature type="domain" description="RecA family profile 1" evidence="4">
    <location>
        <begin position="77"/>
        <end position="254"/>
    </location>
</feature>
<dbReference type="InterPro" id="IPR027417">
    <property type="entry name" value="P-loop_NTPase"/>
</dbReference>
<dbReference type="InterPro" id="IPR020588">
    <property type="entry name" value="RecA_ATP-bd"/>
</dbReference>
<keyword evidence="1" id="KW-0547">Nucleotide-binding</keyword>
<dbReference type="GO" id="GO:0005524">
    <property type="term" value="F:ATP binding"/>
    <property type="evidence" value="ECO:0007669"/>
    <property type="project" value="UniProtKB-KW"/>
</dbReference>
<keyword evidence="2" id="KW-0067">ATP-binding</keyword>
<evidence type="ECO:0000259" key="4">
    <source>
        <dbReference type="PROSITE" id="PS50162"/>
    </source>
</evidence>
<evidence type="ECO:0000256" key="1">
    <source>
        <dbReference type="ARBA" id="ARBA00022741"/>
    </source>
</evidence>
<dbReference type="PANTHER" id="PTHR46456">
    <property type="entry name" value="DNA REPAIR PROTEIN RAD51 HOMOLOG 2"/>
    <property type="match status" value="1"/>
</dbReference>
<dbReference type="PIRSF" id="PIRSF005856">
    <property type="entry name" value="Rad51"/>
    <property type="match status" value="1"/>
</dbReference>
<dbReference type="GO" id="GO:0000724">
    <property type="term" value="P:double-strand break repair via homologous recombination"/>
    <property type="evidence" value="ECO:0007669"/>
    <property type="project" value="InterPro"/>
</dbReference>
<dbReference type="InterPro" id="IPR016467">
    <property type="entry name" value="DNA_recomb/repair_RecA-like"/>
</dbReference>
<dbReference type="SUPFAM" id="SSF52540">
    <property type="entry name" value="P-loop containing nucleoside triphosphate hydrolases"/>
    <property type="match status" value="1"/>
</dbReference>
<proteinExistence type="evidence at transcript level"/>
<dbReference type="InterPro" id="IPR013632">
    <property type="entry name" value="Rad51_C"/>
</dbReference>
<protein>
    <submittedName>
        <fullName evidence="5">DNA repair protein RAD51 homolog 2-like</fullName>
    </submittedName>
</protein>
<organism evidence="5">
    <name type="scientific">Hirondellea gigas</name>
    <dbReference type="NCBI Taxonomy" id="1518452"/>
    <lineage>
        <taxon>Eukaryota</taxon>
        <taxon>Metazoa</taxon>
        <taxon>Ecdysozoa</taxon>
        <taxon>Arthropoda</taxon>
        <taxon>Crustacea</taxon>
        <taxon>Multicrustacea</taxon>
        <taxon>Malacostraca</taxon>
        <taxon>Eumalacostraca</taxon>
        <taxon>Peracarida</taxon>
        <taxon>Amphipoda</taxon>
        <taxon>Amphilochidea</taxon>
        <taxon>Lysianassida</taxon>
        <taxon>Lysianassidira</taxon>
        <taxon>Lysianassoidea</taxon>
        <taxon>Lysianassidae</taxon>
        <taxon>Hirondellea</taxon>
    </lineage>
</organism>
<dbReference type="GO" id="GO:0005657">
    <property type="term" value="C:replication fork"/>
    <property type="evidence" value="ECO:0007669"/>
    <property type="project" value="TreeGrafter"/>
</dbReference>
<dbReference type="GO" id="GO:0000400">
    <property type="term" value="F:four-way junction DNA binding"/>
    <property type="evidence" value="ECO:0007669"/>
    <property type="project" value="TreeGrafter"/>
</dbReference>
<dbReference type="PANTHER" id="PTHR46456:SF1">
    <property type="entry name" value="DNA REPAIR PROTEIN RAD51 HOMOLOG 2"/>
    <property type="match status" value="1"/>
</dbReference>
<dbReference type="Pfam" id="PF08423">
    <property type="entry name" value="Rad51"/>
    <property type="match status" value="1"/>
</dbReference>
<feature type="region of interest" description="Disordered" evidence="3">
    <location>
        <begin position="266"/>
        <end position="296"/>
    </location>
</feature>
<accession>A0A6A7G305</accession>
<evidence type="ECO:0000313" key="5">
    <source>
        <dbReference type="EMBL" id="LAC24854.1"/>
    </source>
</evidence>
<dbReference type="GO" id="GO:0003697">
    <property type="term" value="F:single-stranded DNA binding"/>
    <property type="evidence" value="ECO:0007669"/>
    <property type="project" value="TreeGrafter"/>
</dbReference>
<dbReference type="EMBL" id="IACT01005708">
    <property type="protein sequence ID" value="LAC24854.1"/>
    <property type="molecule type" value="mRNA"/>
</dbReference>
<dbReference type="PROSITE" id="PS50162">
    <property type="entry name" value="RECA_2"/>
    <property type="match status" value="1"/>
</dbReference>
<dbReference type="Gene3D" id="3.40.50.300">
    <property type="entry name" value="P-loop containing nucleotide triphosphate hydrolases"/>
    <property type="match status" value="1"/>
</dbReference>
<name>A0A6A7G305_9CRUS</name>
<evidence type="ECO:0000256" key="3">
    <source>
        <dbReference type="SAM" id="MobiDB-lite"/>
    </source>
</evidence>
<evidence type="ECO:0000256" key="2">
    <source>
        <dbReference type="ARBA" id="ARBA00022840"/>
    </source>
</evidence>
<dbReference type="GO" id="GO:0140664">
    <property type="term" value="F:ATP-dependent DNA damage sensor activity"/>
    <property type="evidence" value="ECO:0007669"/>
    <property type="project" value="InterPro"/>
</dbReference>
<reference evidence="5" key="1">
    <citation type="submission" date="2017-11" db="EMBL/GenBank/DDBJ databases">
        <title>The sensing device of the deep-sea amphipod.</title>
        <authorList>
            <person name="Kobayashi H."/>
            <person name="Nagahama T."/>
            <person name="Arai W."/>
            <person name="Sasagawa Y."/>
            <person name="Umeda M."/>
            <person name="Hayashi T."/>
            <person name="Nikaido I."/>
            <person name="Watanabe H."/>
            <person name="Oguri K."/>
            <person name="Kitazato H."/>
            <person name="Fujioka K."/>
            <person name="Kido Y."/>
            <person name="Takami H."/>
        </authorList>
    </citation>
    <scope>NUCLEOTIDE SEQUENCE</scope>
    <source>
        <tissue evidence="5">Whole body</tissue>
    </source>
</reference>
<dbReference type="GO" id="GO:0033063">
    <property type="term" value="C:Rad51B-Rad51C-Rad51D-XRCC2 complex"/>
    <property type="evidence" value="ECO:0007669"/>
    <property type="project" value="InterPro"/>
</dbReference>
<dbReference type="GO" id="GO:0003690">
    <property type="term" value="F:double-stranded DNA binding"/>
    <property type="evidence" value="ECO:0007669"/>
    <property type="project" value="TreeGrafter"/>
</dbReference>
<sequence>MAKRRLVSLDLDDDLQRQLSRHSLKTVQDVLQLSLLDQMRLLCLSADQARDLQLRLCSICAPKHNTVWSLLQQQRQGCSSLSMGHSGLDSLLAGGLQLSAITELAGPAGVGKTQWCVEMAVRCLLTEPSKSVIYIDTEAAFMPSRVVEVLSERLPPDEQHRVPELLSRIMVHQPSTVSSLHKIVRELEMQAAECGAGLVVVDSIASLARKEFPPHQPGQQGGAWRRVLLMAGWAASLKTLAANRNLVVLVSNQVSSRTVACEVAPEEEDEAALAPAGVREECEGGGGDGEEESSRSSLVQYRQYVTPALGNTWSHFINTRLILQYTDHSPIRQLLIAKSPVSPFATFNYTIEASGVKVQGGGSYSYSGSDPGLHMIHVEQGPIVS</sequence>
<dbReference type="AlphaFoldDB" id="A0A6A7G305"/>
<dbReference type="InterPro" id="IPR030548">
    <property type="entry name" value="RAD51B"/>
</dbReference>